<dbReference type="GO" id="GO:0016539">
    <property type="term" value="P:intein-mediated protein splicing"/>
    <property type="evidence" value="ECO:0007669"/>
    <property type="project" value="InterPro"/>
</dbReference>
<evidence type="ECO:0000259" key="14">
    <source>
        <dbReference type="SMART" id="SM00305"/>
    </source>
</evidence>
<dbReference type="Gene3D" id="3.90.1110.10">
    <property type="entry name" value="RNA polymerase Rpb2, domain 2"/>
    <property type="match status" value="1"/>
</dbReference>
<feature type="region of interest" description="Disordered" evidence="13">
    <location>
        <begin position="983"/>
        <end position="1053"/>
    </location>
</feature>
<dbReference type="PANTHER" id="PTHR20856">
    <property type="entry name" value="DNA-DIRECTED RNA POLYMERASE I SUBUNIT 2"/>
    <property type="match status" value="1"/>
</dbReference>
<dbReference type="EMBL" id="JANBQB010000330">
    <property type="protein sequence ID" value="KAJ1977668.1"/>
    <property type="molecule type" value="Genomic_DNA"/>
</dbReference>
<evidence type="ECO:0000256" key="11">
    <source>
        <dbReference type="PROSITE-ProRule" id="PRU00810"/>
    </source>
</evidence>
<dbReference type="Pfam" id="PF04561">
    <property type="entry name" value="RNA_pol_Rpb2_2"/>
    <property type="match status" value="1"/>
</dbReference>
<dbReference type="PROSITE" id="PS51477">
    <property type="entry name" value="PAH"/>
    <property type="match status" value="2"/>
</dbReference>
<keyword evidence="7" id="KW-0677">Repeat</keyword>
<dbReference type="InterPro" id="IPR007647">
    <property type="entry name" value="RNA_pol_Rpb2_5"/>
</dbReference>
<dbReference type="Gene3D" id="2.170.16.10">
    <property type="entry name" value="Hedgehog/Intein (Hint) domain"/>
    <property type="match status" value="2"/>
</dbReference>
<dbReference type="InterPro" id="IPR007646">
    <property type="entry name" value="RNA_pol_Rpb2_4"/>
</dbReference>
<sequence>MATVIPWRSAGASDAVDSQPALSPVARLDQLRSMDGSGYGHSHPHGHPHGLPVGHGHHPPATGPPQPPHAVSQSVMGNTHSPAHPHPHGAASTSYSMPRSYPAPPGGGLPPPATLLSPPPAAATPPVPTAPSPSAASAAARPLNVRDALSYLDQVKMQFQDRPEVYNQFLDIMKEFKSHDIETPDVIRRVSDLFRGHPSLIQGFNTFLPPGYHIDSNGVQMDSSYARVTTPSGPVAPSRDNAAPHGSSHPLGAQAARGDPMAPVPSNAAYGQSYYGSSGPMYGRAPPADLGAPHPHPSSVTGSGAAPSHLPPPRSASPTGSTHRPSGVGGPPAQKYSPSVKHEPPPPTAGYSASSLSAASNMPGMNAQGQGYRKTPLEFGHAINYVNKIKTRFANQPEQYKQFLEILHTYQRESKPIHEVYAQVQTLFKSSPDLLEEFKQFLPDTSAPGYVPEPHHLAPHRPSSPPSAAGHGPVPAAPPTDDRGTRMPPVGDFGPSGQVAPDAYNSLATVPVAGPGIADLGAAPKSGSGGAPGSIGRKKRGNQPAAAAANVMAKKRPRTQGKRDSMPPTDSMGYTNGAAAIASGMSNKVPFTDDELELFSLIRRYIGHKGTYNEFLKMLNLYNEEILDEKALVERIAPVLGASGELFGRFKALIGYKEPEAPSKQLAPPRKRLDLANLKEHGSYRLLPLDATKDRCSGRDDLCREVLNDHWVSHPKWSSEEDGFSSHKKNSAEEGLHKCEEERYEFDLNIDSNLSTIALLEPIARQIEDLSPDEKIKFRLTPEAFGESQAIYRRVLKKVYGDERGLEVADHLHHNPVMAIPVVLKRLKQKDEEWRKLRRVQNRIWREMDVKNFYRSLDYQTVTGRYGERRQWSAKTLIAEIEKMRKDSLAGHGAVGLIHSHRPRTTTASAPGVGEPTSPHASAHSYPPSYHMEFAFSDPELVRDAIRLYMEYYEKSTGGGMPDRTRLEQLFDHFLQPFLQAADQTPPTTSADVKHASPTPASPVAAAPVAMETDEPTVKPEPSTTEGASHGPPAHSATAGDATPGIKGKASPTHATAHTWIHMQPVASSVSPTPALPLSEPGSGGAPATDPAHSVTDIRWNTFYGNSTFYVFFRHFQLVYHRLHRAKQAAPACAREATLVLETESPARHLDLFYKPDVLEDVDLTKVDFFQLFLNLVDRYFDGELEQSVFDEAMRFLYRTHACNLIGLDKLISTSLKHINTLTSDNRFDDLLLVYDEMRTQSMASVRQQILYRMKVESVIGTDEHLYRIEFLPPPFPRTCTIQLLLKDDFTLSHAVTSEEKWAYYVDSFVLLAPTEGVSFEGQYPFLRRNLPREAPAAETASPEVLSHSGLEIKIALNTYKICFVTHSEDFFMKQSRPMALQRFTASPPPTTDAQIAPLTAMDVDIKPDPEASMATAPSLAFILPLRTAMDAEAYADPGAAYPAPEELADDEEITQEDCWTVISSYFEDKGLVRQQLDSFDEFIQNTMQELVDENQNLVLQTTAQGGGLVDSEVIKRYHIKFGQIYLSKPTMTEADGSTTNMFPQEARLRNLTYASPLYMEMEKSVLVVDPNDPRNQGLTSFPEMHAVEERDDSDPRGPTKVFIGKVPIMLRSNFCILHGLSDQDLHEVNECPYDQGGYFIINGSEKVLIAQERMATNTVYVFSKAQPAPYSFSAEIRSAAEKGSKLASTVFVKLPTRHVERGITPGIKASIPYIRQDLPIVIIFRALGLVADRDILQHICYDSGDFAMLDILKPCIEEAFVIQDKDVALDYIGKRGSTVGNTREKRIKYASEILQKEFLPHIGTQSFNETRKAFFFGYMIHRLLLSALERRPIDDRDHYGKKRMDLAGPLLAQLFKMLLIKLTKDIGKYLQKCIDSGRDFNLTLAVKSNTITNGLKYSLATGNWGDQKKFMQTRAGVSQVLNRYTFASTLSHLRRCNTPIGRDGKLAKPRQLHNTHWGIVCPAETPEGQACGLVKNLALMSYISVGSPSAPVIDLLEEWAMENMEEVAPANLGGATKIFVNGVWVGVHAAPTELVRTFKDLRRKMDMSPEVSIVHDTRERELRFNTDAGRVCRPLFIVEDQRLLIQKAHVRYLMDHLDYNGNPYYWENLVASGVIEYMDADEEETAMICMTPEDLADSRMFYEHGYVQEMDRDSSARVKGTAALHSHTWTHCEIHPSMILGICASIIPFPDHNQSPRNTYQSAMGKQAMGIYLTNYQARMDTLANILYYPQKPLATTRSMEYLRFRELPAGQNAIVAILCYSGYNQEDSLIMNQSSIDRGLFRSLFYRSYQDQEKKLGMMVMESFEKATRDSTVRLKHGTYEKLEDDGLIAPGIRVSGDDIIIGKTAPLPDHSTELGQRIVTHTKRDVSTPLRSTETGIVDQVMLTTNQEGLKFVKVRVRSTRVPQIGDKFASRHGQKGTIGMTYRTEDMPFTTEGITPDLIINPHAIPSRMTIGHLVECLLSKLSTLTGSEGDATPFTDVTVEAISQALAENGYQKRGFEIMYNGHTGQKLTAQVYFGPTYYQRLKHMVDDKIHSRARGPVQILTRQPVEGRSRDGGLRFGEMERDCLTGDARVALPHASVPLATLADGVGWPVAAYNPKTQGVEPDHVVAFAAKGERPCYRIQFEDGSYVDCTEDHPFLCHDGLWRRAHDLVNHRVCKGVEPPLVHLAEEMAALGVTSIDQYRYLGAAYRLLGCTLAAGRADGANGLWEIAVADEVDAQAIQDDIALLCGKQPPLTLIGHGRHTRHCLRLPMCASRLLQGVSKCAHTDTGLAGRCCPAWWPCSIAHTEFPVPLLREFVAGLFGAGGHGLVPTMTAQAKAIDQAFSALTLPLEPRLLHRLGPLLERVGLPTDAVVIDHAHGFLALLPAYLPAFHAQVGLRYAALRAIRLEVAVSYTRVYRQRSQATKAIADYATDLQATGFGGWTDCLAAAVAVVSADHVVEPACFSKAWLTEAVTVCQMNAGASLPVPMPAAASYSARLGVPDVVAGGDGDVGDLDDSRSDPRLVPIVGGAAPVMHLQVATVAPIGDRPVYDVQVLNHHNFLGNGAVVHNCMISHGVAQFLKERLFDASDAYRVHVCDLCGLMAIASLKKNSFECRVCRNTTQISQIHIPYACKLLFQELMAMNIAPRLMVNAS</sequence>
<dbReference type="Pfam" id="PF04567">
    <property type="entry name" value="RNA_pol_Rpb2_5"/>
    <property type="match status" value="1"/>
</dbReference>
<dbReference type="Gene3D" id="3.90.1800.10">
    <property type="entry name" value="RNA polymerase alpha subunit dimerisation domain"/>
    <property type="match status" value="2"/>
</dbReference>
<proteinExistence type="inferred from homology"/>
<dbReference type="FunFam" id="2.40.50.150:FF:000002">
    <property type="entry name" value="DNA-directed RNA polymerase subunit beta"/>
    <property type="match status" value="1"/>
</dbReference>
<feature type="region of interest" description="Disordered" evidence="13">
    <location>
        <begin position="281"/>
        <end position="369"/>
    </location>
</feature>
<feature type="region of interest" description="Disordered" evidence="13">
    <location>
        <begin position="224"/>
        <end position="265"/>
    </location>
</feature>
<dbReference type="InterPro" id="IPR007642">
    <property type="entry name" value="RNA_pol_Rpb2_2"/>
</dbReference>
<keyword evidence="4 12" id="KW-0808">Transferase</keyword>
<protein>
    <recommendedName>
        <fullName evidence="12">DNA-directed RNA polymerase subunit beta</fullName>
        <ecNumber evidence="12">2.7.7.6</ecNumber>
    </recommendedName>
</protein>
<evidence type="ECO:0000256" key="5">
    <source>
        <dbReference type="ARBA" id="ARBA00022695"/>
    </source>
</evidence>
<dbReference type="InterPro" id="IPR013194">
    <property type="entry name" value="HDAC_interact_dom"/>
</dbReference>
<evidence type="ECO:0000259" key="16">
    <source>
        <dbReference type="SMART" id="SM00761"/>
    </source>
</evidence>
<dbReference type="GO" id="GO:0003677">
    <property type="term" value="F:DNA binding"/>
    <property type="evidence" value="ECO:0007669"/>
    <property type="project" value="InterPro"/>
</dbReference>
<feature type="region of interest" description="Disordered" evidence="13">
    <location>
        <begin position="520"/>
        <end position="571"/>
    </location>
</feature>
<dbReference type="InterPro" id="IPR015712">
    <property type="entry name" value="DNA-dir_RNA_pol_su2"/>
</dbReference>
<dbReference type="InterPro" id="IPR006141">
    <property type="entry name" value="Intein_N"/>
</dbReference>
<dbReference type="InterPro" id="IPR030934">
    <property type="entry name" value="Intein_C"/>
</dbReference>
<keyword evidence="3 12" id="KW-0240">DNA-directed RNA polymerase</keyword>
<feature type="region of interest" description="Disordered" evidence="13">
    <location>
        <begin position="1"/>
        <end position="139"/>
    </location>
</feature>
<dbReference type="Pfam" id="PF04560">
    <property type="entry name" value="RNA_pol_Rpb2_7"/>
    <property type="match status" value="1"/>
</dbReference>
<name>A0A9W8B6S5_9FUNG</name>
<feature type="domain" description="Hint" evidence="14">
    <location>
        <begin position="3014"/>
        <end position="3059"/>
    </location>
</feature>
<dbReference type="Gene3D" id="2.40.50.150">
    <property type="match status" value="1"/>
</dbReference>
<dbReference type="InterPro" id="IPR007120">
    <property type="entry name" value="DNA-dir_RNAP_su2_dom"/>
</dbReference>
<keyword evidence="10 11" id="KW-0539">Nucleus</keyword>
<dbReference type="Gene3D" id="2.40.270.10">
    <property type="entry name" value="DNA-directed RNA polymerase, subunit 2, domain 6"/>
    <property type="match status" value="1"/>
</dbReference>
<dbReference type="InterPro" id="IPR007121">
    <property type="entry name" value="RNA_pol_bsu_CS"/>
</dbReference>
<dbReference type="GO" id="GO:0010628">
    <property type="term" value="P:positive regulation of gene expression"/>
    <property type="evidence" value="ECO:0007669"/>
    <property type="project" value="UniProtKB-ARBA"/>
</dbReference>
<dbReference type="SMART" id="SM00305">
    <property type="entry name" value="HintC"/>
    <property type="match status" value="1"/>
</dbReference>
<dbReference type="GO" id="GO:0006351">
    <property type="term" value="P:DNA-templated transcription"/>
    <property type="evidence" value="ECO:0007669"/>
    <property type="project" value="InterPro"/>
</dbReference>
<dbReference type="GO" id="GO:0031047">
    <property type="term" value="P:regulatory ncRNA-mediated gene silencing"/>
    <property type="evidence" value="ECO:0007669"/>
    <property type="project" value="UniProtKB-ARBA"/>
</dbReference>
<dbReference type="InterPro" id="IPR014724">
    <property type="entry name" value="RNA_pol_RPB2_OB-fold"/>
</dbReference>
<dbReference type="SMART" id="SM00306">
    <property type="entry name" value="HintN"/>
    <property type="match status" value="1"/>
</dbReference>
<keyword evidence="5 12" id="KW-0548">Nucleotidyltransferase</keyword>
<feature type="domain" description="Histone deacetylase interacting" evidence="16">
    <location>
        <begin position="677"/>
        <end position="777"/>
    </location>
</feature>
<dbReference type="FunFam" id="1.20.1160.11:FF:000001">
    <property type="entry name" value="Paired amphipathic helix protein Sin3"/>
    <property type="match status" value="1"/>
</dbReference>
<evidence type="ECO:0000256" key="13">
    <source>
        <dbReference type="SAM" id="MobiDB-lite"/>
    </source>
</evidence>
<dbReference type="InterPro" id="IPR003822">
    <property type="entry name" value="PAH"/>
</dbReference>
<dbReference type="GO" id="GO:0033698">
    <property type="term" value="C:Rpd3L complex"/>
    <property type="evidence" value="ECO:0007669"/>
    <property type="project" value="UniProtKB-ARBA"/>
</dbReference>
<dbReference type="InterPro" id="IPR003586">
    <property type="entry name" value="Hint_dom_C"/>
</dbReference>
<dbReference type="PROSITE" id="PS50818">
    <property type="entry name" value="INTEIN_C_TER"/>
    <property type="match status" value="1"/>
</dbReference>
<dbReference type="FunFam" id="3.90.1100.10:FF:000005">
    <property type="entry name" value="DNA-directed RNA polymerase subunit beta"/>
    <property type="match status" value="1"/>
</dbReference>
<dbReference type="CDD" id="cd00081">
    <property type="entry name" value="Hint"/>
    <property type="match status" value="1"/>
</dbReference>
<evidence type="ECO:0000256" key="2">
    <source>
        <dbReference type="ARBA" id="ARBA00006835"/>
    </source>
</evidence>
<dbReference type="InterPro" id="IPR031693">
    <property type="entry name" value="Sin3_C"/>
</dbReference>
<dbReference type="Gene3D" id="3.90.1070.20">
    <property type="match status" value="1"/>
</dbReference>
<feature type="region of interest" description="Disordered" evidence="13">
    <location>
        <begin position="445"/>
        <end position="499"/>
    </location>
</feature>
<dbReference type="InterPro" id="IPR036600">
    <property type="entry name" value="PAH_sf"/>
</dbReference>
<comment type="similarity">
    <text evidence="2 12">Belongs to the RNA polymerase beta chain family.</text>
</comment>
<dbReference type="GO" id="GO:0046872">
    <property type="term" value="F:metal ion binding"/>
    <property type="evidence" value="ECO:0007669"/>
    <property type="project" value="UniProtKB-KW"/>
</dbReference>
<evidence type="ECO:0000256" key="12">
    <source>
        <dbReference type="RuleBase" id="RU363031"/>
    </source>
</evidence>
<comment type="function">
    <text evidence="12">DNA-dependent RNA polymerase catalyzes the transcription of DNA into RNA using the four ribonucleoside triphosphates as substrates.</text>
</comment>
<feature type="region of interest" description="Disordered" evidence="13">
    <location>
        <begin position="897"/>
        <end position="925"/>
    </location>
</feature>
<dbReference type="GO" id="GO:0003899">
    <property type="term" value="F:DNA-directed RNA polymerase activity"/>
    <property type="evidence" value="ECO:0007669"/>
    <property type="project" value="UniProtKB-EC"/>
</dbReference>
<dbReference type="InterPro" id="IPR007641">
    <property type="entry name" value="RNA_pol_Rpb2_7"/>
</dbReference>
<dbReference type="PROSITE" id="PS50817">
    <property type="entry name" value="INTEIN_N_TER"/>
    <property type="match status" value="1"/>
</dbReference>
<feature type="compositionally biased region" description="Low complexity" evidence="13">
    <location>
        <begin position="996"/>
        <end position="1010"/>
    </location>
</feature>
<dbReference type="CDD" id="cd00653">
    <property type="entry name" value="RNA_pol_B_RPB2"/>
    <property type="match status" value="1"/>
</dbReference>
<comment type="subcellular location">
    <subcellularLocation>
        <location evidence="1 11">Nucleus</location>
    </subcellularLocation>
</comment>
<dbReference type="Pfam" id="PF02671">
    <property type="entry name" value="PAH"/>
    <property type="match status" value="3"/>
</dbReference>
<dbReference type="InterPro" id="IPR037034">
    <property type="entry name" value="RNA_pol_Rpb2_2_sf"/>
</dbReference>
<dbReference type="Proteomes" id="UP001151582">
    <property type="component" value="Unassembled WGS sequence"/>
</dbReference>
<dbReference type="SUPFAM" id="SSF51294">
    <property type="entry name" value="Hedgehog/intein (Hint) domain"/>
    <property type="match status" value="1"/>
</dbReference>
<evidence type="ECO:0000313" key="17">
    <source>
        <dbReference type="EMBL" id="KAJ1977668.1"/>
    </source>
</evidence>
<dbReference type="InterPro" id="IPR036844">
    <property type="entry name" value="Hint_dom_sf"/>
</dbReference>
<evidence type="ECO:0000256" key="4">
    <source>
        <dbReference type="ARBA" id="ARBA00022679"/>
    </source>
</evidence>
<evidence type="ECO:0000256" key="10">
    <source>
        <dbReference type="ARBA" id="ARBA00023242"/>
    </source>
</evidence>
<evidence type="ECO:0000256" key="9">
    <source>
        <dbReference type="ARBA" id="ARBA00023163"/>
    </source>
</evidence>
<dbReference type="Pfam" id="PF04565">
    <property type="entry name" value="RNA_pol_Rpb2_3"/>
    <property type="match status" value="1"/>
</dbReference>
<dbReference type="OrthoDB" id="10248617at2759"/>
<dbReference type="SUPFAM" id="SSF47762">
    <property type="entry name" value="PAH2 domain"/>
    <property type="match status" value="3"/>
</dbReference>
<dbReference type="NCBIfam" id="TIGR01443">
    <property type="entry name" value="intein_Cterm"/>
    <property type="match status" value="1"/>
</dbReference>
<feature type="compositionally biased region" description="Pro residues" evidence="13">
    <location>
        <begin position="101"/>
        <end position="131"/>
    </location>
</feature>
<evidence type="ECO:0000259" key="15">
    <source>
        <dbReference type="SMART" id="SM00306"/>
    </source>
</evidence>
<dbReference type="SMART" id="SM00761">
    <property type="entry name" value="HDAC_interact"/>
    <property type="match status" value="1"/>
</dbReference>
<dbReference type="GO" id="GO:0006355">
    <property type="term" value="P:regulation of DNA-templated transcription"/>
    <property type="evidence" value="ECO:0007669"/>
    <property type="project" value="InterPro"/>
</dbReference>
<keyword evidence="18" id="KW-1185">Reference proteome</keyword>
<feature type="domain" description="Hint" evidence="15">
    <location>
        <begin position="2567"/>
        <end position="2663"/>
    </location>
</feature>
<dbReference type="Pfam" id="PF04563">
    <property type="entry name" value="RNA_pol_Rpb2_1"/>
    <property type="match status" value="1"/>
</dbReference>
<comment type="catalytic activity">
    <reaction evidence="12">
        <text>RNA(n) + a ribonucleoside 5'-triphosphate = RNA(n+1) + diphosphate</text>
        <dbReference type="Rhea" id="RHEA:21248"/>
        <dbReference type="Rhea" id="RHEA-COMP:14527"/>
        <dbReference type="Rhea" id="RHEA-COMP:17342"/>
        <dbReference type="ChEBI" id="CHEBI:33019"/>
        <dbReference type="ChEBI" id="CHEBI:61557"/>
        <dbReference type="ChEBI" id="CHEBI:140395"/>
        <dbReference type="EC" id="2.7.7.6"/>
    </reaction>
</comment>
<dbReference type="GO" id="GO:0000428">
    <property type="term" value="C:DNA-directed RNA polymerase complex"/>
    <property type="evidence" value="ECO:0007669"/>
    <property type="project" value="UniProtKB-KW"/>
</dbReference>
<keyword evidence="6" id="KW-0479">Metal-binding</keyword>
<dbReference type="InterPro" id="IPR007645">
    <property type="entry name" value="RNA_pol_Rpb2_3"/>
</dbReference>
<evidence type="ECO:0000313" key="18">
    <source>
        <dbReference type="Proteomes" id="UP001151582"/>
    </source>
</evidence>
<evidence type="ECO:0000256" key="6">
    <source>
        <dbReference type="ARBA" id="ARBA00022723"/>
    </source>
</evidence>
<comment type="caution">
    <text evidence="17">The sequence shown here is derived from an EMBL/GenBank/DDBJ whole genome shotgun (WGS) entry which is preliminary data.</text>
</comment>
<accession>A0A9W8B6S5</accession>
<dbReference type="FunFam" id="3.90.1110.10:FF:000003">
    <property type="entry name" value="DNA-directed RNA polymerase subunit beta"/>
    <property type="match status" value="1"/>
</dbReference>
<keyword evidence="8" id="KW-0862">Zinc</keyword>
<dbReference type="GO" id="GO:0032549">
    <property type="term" value="F:ribonucleoside binding"/>
    <property type="evidence" value="ECO:0007669"/>
    <property type="project" value="InterPro"/>
</dbReference>
<evidence type="ECO:0000256" key="8">
    <source>
        <dbReference type="ARBA" id="ARBA00022833"/>
    </source>
</evidence>
<dbReference type="Pfam" id="PF00562">
    <property type="entry name" value="RNA_pol_Rpb2_6"/>
    <property type="match status" value="1"/>
</dbReference>
<feature type="region of interest" description="Disordered" evidence="13">
    <location>
        <begin position="1068"/>
        <end position="1091"/>
    </location>
</feature>
<dbReference type="FunFam" id="3.90.1100.10:FF:000003">
    <property type="entry name" value="DNA-directed RNA polymerase subunit beta"/>
    <property type="match status" value="1"/>
</dbReference>
<reference evidence="17" key="1">
    <citation type="submission" date="2022-07" db="EMBL/GenBank/DDBJ databases">
        <title>Phylogenomic reconstructions and comparative analyses of Kickxellomycotina fungi.</title>
        <authorList>
            <person name="Reynolds N.K."/>
            <person name="Stajich J.E."/>
            <person name="Barry K."/>
            <person name="Grigoriev I.V."/>
            <person name="Crous P."/>
            <person name="Smith M.E."/>
        </authorList>
    </citation>
    <scope>NUCLEOTIDE SEQUENCE</scope>
    <source>
        <strain evidence="17">RSA 567</strain>
    </source>
</reference>
<dbReference type="Pfam" id="PF08295">
    <property type="entry name" value="Sin3_corepress"/>
    <property type="match status" value="1"/>
</dbReference>
<keyword evidence="9 12" id="KW-0804">Transcription</keyword>
<organism evidence="17 18">
    <name type="scientific">Dimargaris verticillata</name>
    <dbReference type="NCBI Taxonomy" id="2761393"/>
    <lineage>
        <taxon>Eukaryota</taxon>
        <taxon>Fungi</taxon>
        <taxon>Fungi incertae sedis</taxon>
        <taxon>Zoopagomycota</taxon>
        <taxon>Kickxellomycotina</taxon>
        <taxon>Dimargaritomycetes</taxon>
        <taxon>Dimargaritales</taxon>
        <taxon>Dimargaritaceae</taxon>
        <taxon>Dimargaris</taxon>
    </lineage>
</organism>
<evidence type="ECO:0000256" key="3">
    <source>
        <dbReference type="ARBA" id="ARBA00022478"/>
    </source>
</evidence>
<dbReference type="Pfam" id="PF16879">
    <property type="entry name" value="Sin3a_C"/>
    <property type="match status" value="1"/>
</dbReference>
<evidence type="ECO:0000256" key="7">
    <source>
        <dbReference type="ARBA" id="ARBA00022737"/>
    </source>
</evidence>
<dbReference type="InterPro" id="IPR037033">
    <property type="entry name" value="DNA-dir_RNAP_su2_hyb_sf"/>
</dbReference>
<dbReference type="InterPro" id="IPR007644">
    <property type="entry name" value="RNA_pol_bsu_protrusion"/>
</dbReference>
<dbReference type="SUPFAM" id="SSF64484">
    <property type="entry name" value="beta and beta-prime subunits of DNA dependent RNA-polymerase"/>
    <property type="match status" value="2"/>
</dbReference>
<dbReference type="Gene3D" id="1.20.1160.11">
    <property type="entry name" value="Paired amphipathic helix"/>
    <property type="match status" value="3"/>
</dbReference>
<evidence type="ECO:0000256" key="1">
    <source>
        <dbReference type="ARBA" id="ARBA00004123"/>
    </source>
</evidence>
<dbReference type="EC" id="2.7.7.6" evidence="12"/>
<dbReference type="Pfam" id="PF04566">
    <property type="entry name" value="RNA_pol_Rpb2_4"/>
    <property type="match status" value="1"/>
</dbReference>
<dbReference type="InterPro" id="IPR003587">
    <property type="entry name" value="Hint_dom_N"/>
</dbReference>
<dbReference type="NCBIfam" id="NF007175">
    <property type="entry name" value="PRK09606.1"/>
    <property type="match status" value="1"/>
</dbReference>
<dbReference type="FunFam" id="1.20.1160.11:FF:000003">
    <property type="entry name" value="Paired amphipathic helix SIN3-like protein"/>
    <property type="match status" value="1"/>
</dbReference>
<gene>
    <name evidence="17" type="primary">RPB2</name>
    <name evidence="17" type="ORF">H4R34_003493</name>
</gene>
<dbReference type="PROSITE" id="PS01166">
    <property type="entry name" value="RNA_POL_BETA"/>
    <property type="match status" value="1"/>
</dbReference>